<proteinExistence type="inferred from homology"/>
<dbReference type="SUPFAM" id="SSF52540">
    <property type="entry name" value="P-loop containing nucleoside triphosphate hydrolases"/>
    <property type="match status" value="1"/>
</dbReference>
<dbReference type="CDD" id="cd01131">
    <property type="entry name" value="PilT"/>
    <property type="match status" value="1"/>
</dbReference>
<dbReference type="OrthoDB" id="187333at2"/>
<evidence type="ECO:0000259" key="3">
    <source>
        <dbReference type="PROSITE" id="PS00662"/>
    </source>
</evidence>
<dbReference type="Gene3D" id="3.30.450.90">
    <property type="match status" value="1"/>
</dbReference>
<comment type="similarity">
    <text evidence="1">Belongs to the GSP E family.</text>
</comment>
<organism evidence="4 5">
    <name type="scientific">Pseudobacteriovorax antillogorgiicola</name>
    <dbReference type="NCBI Taxonomy" id="1513793"/>
    <lineage>
        <taxon>Bacteria</taxon>
        <taxon>Pseudomonadati</taxon>
        <taxon>Bdellovibrionota</taxon>
        <taxon>Oligoflexia</taxon>
        <taxon>Oligoflexales</taxon>
        <taxon>Pseudobacteriovoracaceae</taxon>
        <taxon>Pseudobacteriovorax</taxon>
    </lineage>
</organism>
<dbReference type="InterPro" id="IPR003593">
    <property type="entry name" value="AAA+_ATPase"/>
</dbReference>
<dbReference type="InterPro" id="IPR001482">
    <property type="entry name" value="T2SS/T4SS_dom"/>
</dbReference>
<feature type="compositionally biased region" description="Polar residues" evidence="2">
    <location>
        <begin position="352"/>
        <end position="367"/>
    </location>
</feature>
<dbReference type="NCBIfam" id="TIGR01420">
    <property type="entry name" value="pilT_fam"/>
    <property type="match status" value="1"/>
</dbReference>
<dbReference type="Gene3D" id="3.40.50.300">
    <property type="entry name" value="P-loop containing nucleotide triphosphate hydrolases"/>
    <property type="match status" value="1"/>
</dbReference>
<dbReference type="EMBL" id="FWZT01000001">
    <property type="protein sequence ID" value="SME89176.1"/>
    <property type="molecule type" value="Genomic_DNA"/>
</dbReference>
<gene>
    <name evidence="4" type="ORF">SAMN06296036_101237</name>
</gene>
<dbReference type="PANTHER" id="PTHR30486:SF16">
    <property type="entry name" value="TWITCHING MOTILITY PROTEIN PILT"/>
    <property type="match status" value="1"/>
</dbReference>
<dbReference type="SMART" id="SM00382">
    <property type="entry name" value="AAA"/>
    <property type="match status" value="1"/>
</dbReference>
<dbReference type="PROSITE" id="PS00662">
    <property type="entry name" value="T2SP_E"/>
    <property type="match status" value="1"/>
</dbReference>
<dbReference type="Proteomes" id="UP000192907">
    <property type="component" value="Unassembled WGS sequence"/>
</dbReference>
<keyword evidence="5" id="KW-1185">Reference proteome</keyword>
<dbReference type="InterPro" id="IPR006321">
    <property type="entry name" value="PilT/PilU"/>
</dbReference>
<sequence length="367" mass="40573">MEYTLPQLFKTLLDQGASDLHISAGSPPRLRIDGQIVPLNLPPLTPNESAELCYSVLAESQKKDFEREREIDLSFSVRNLARFRANIYYESSAVAGAFRVIPFKVFTLQELGVPRVLENLCSLKRGLVLVTGPTGSGKSTTLAAMINHINETRYDHIVTIEDPIEFVHNHKNSIVNQREIGGDTNSFARAMKSVLRQDPDVIMVGELRDLETISSALTLAETGHLVFGTLHTNTAVSSINRMVDAFPPHQQSQIRTQLSMTLESVISQTLLPTPQGGRVLAMEIMLATQAIRALVNEGKIHQIYSSIQSGQADSGMQTMNQALFSLFNRRLITKDVAISNSPNPDEFMDAISNRSSSTNSNAKKPRR</sequence>
<dbReference type="InterPro" id="IPR027417">
    <property type="entry name" value="P-loop_NTPase"/>
</dbReference>
<dbReference type="RefSeq" id="WP_132314636.1">
    <property type="nucleotide sequence ID" value="NZ_FWZT01000001.1"/>
</dbReference>
<protein>
    <submittedName>
        <fullName evidence="4">Twitching motility protein PilT</fullName>
    </submittedName>
</protein>
<dbReference type="GO" id="GO:0016887">
    <property type="term" value="F:ATP hydrolysis activity"/>
    <property type="evidence" value="ECO:0007669"/>
    <property type="project" value="InterPro"/>
</dbReference>
<evidence type="ECO:0000313" key="4">
    <source>
        <dbReference type="EMBL" id="SME89176.1"/>
    </source>
</evidence>
<evidence type="ECO:0000256" key="1">
    <source>
        <dbReference type="ARBA" id="ARBA00006611"/>
    </source>
</evidence>
<evidence type="ECO:0000313" key="5">
    <source>
        <dbReference type="Proteomes" id="UP000192907"/>
    </source>
</evidence>
<dbReference type="GO" id="GO:0005524">
    <property type="term" value="F:ATP binding"/>
    <property type="evidence" value="ECO:0007669"/>
    <property type="project" value="InterPro"/>
</dbReference>
<name>A0A1Y6B398_9BACT</name>
<dbReference type="InterPro" id="IPR050921">
    <property type="entry name" value="T4SS_GSP_E_ATPase"/>
</dbReference>
<reference evidence="5" key="1">
    <citation type="submission" date="2017-04" db="EMBL/GenBank/DDBJ databases">
        <authorList>
            <person name="Varghese N."/>
            <person name="Submissions S."/>
        </authorList>
    </citation>
    <scope>NUCLEOTIDE SEQUENCE [LARGE SCALE GENOMIC DNA]</scope>
    <source>
        <strain evidence="5">RKEM611</strain>
    </source>
</reference>
<dbReference type="AlphaFoldDB" id="A0A1Y6B398"/>
<feature type="region of interest" description="Disordered" evidence="2">
    <location>
        <begin position="338"/>
        <end position="367"/>
    </location>
</feature>
<dbReference type="STRING" id="1513793.SAMN06296036_101237"/>
<feature type="domain" description="Bacterial type II secretion system protein E" evidence="3">
    <location>
        <begin position="195"/>
        <end position="209"/>
    </location>
</feature>
<dbReference type="Pfam" id="PF00437">
    <property type="entry name" value="T2SSE"/>
    <property type="match status" value="1"/>
</dbReference>
<evidence type="ECO:0000256" key="2">
    <source>
        <dbReference type="SAM" id="MobiDB-lite"/>
    </source>
</evidence>
<dbReference type="PANTHER" id="PTHR30486">
    <property type="entry name" value="TWITCHING MOTILITY PROTEIN PILT"/>
    <property type="match status" value="1"/>
</dbReference>
<accession>A0A1Y6B398</accession>